<comment type="caution">
    <text evidence="9">The sequence shown here is derived from an EMBL/GenBank/DDBJ whole genome shotgun (WGS) entry which is preliminary data.</text>
</comment>
<evidence type="ECO:0000313" key="10">
    <source>
        <dbReference type="Proteomes" id="UP001519887"/>
    </source>
</evidence>
<keyword evidence="10" id="KW-1185">Reference proteome</keyword>
<dbReference type="SUPFAM" id="SSF109998">
    <property type="entry name" value="Triger factor/SurA peptide-binding domain-like"/>
    <property type="match status" value="1"/>
</dbReference>
<evidence type="ECO:0000256" key="5">
    <source>
        <dbReference type="ARBA" id="ARBA00023235"/>
    </source>
</evidence>
<dbReference type="GO" id="GO:0003755">
    <property type="term" value="F:peptidyl-prolyl cis-trans isomerase activity"/>
    <property type="evidence" value="ECO:0007669"/>
    <property type="project" value="UniProtKB-EC"/>
</dbReference>
<keyword evidence="5 6" id="KW-0413">Isomerase</keyword>
<dbReference type="RefSeq" id="WP_210046389.1">
    <property type="nucleotide sequence ID" value="NZ_JBHLVU010000027.1"/>
</dbReference>
<dbReference type="Gene3D" id="1.10.4030.10">
    <property type="entry name" value="Porin chaperone SurA, peptide-binding domain"/>
    <property type="match status" value="1"/>
</dbReference>
<evidence type="ECO:0000259" key="8">
    <source>
        <dbReference type="PROSITE" id="PS50198"/>
    </source>
</evidence>
<keyword evidence="7" id="KW-0472">Membrane</keyword>
<evidence type="ECO:0000256" key="4">
    <source>
        <dbReference type="ARBA" id="ARBA00023110"/>
    </source>
</evidence>
<comment type="catalytic activity">
    <reaction evidence="1">
        <text>[protein]-peptidylproline (omega=180) = [protein]-peptidylproline (omega=0)</text>
        <dbReference type="Rhea" id="RHEA:16237"/>
        <dbReference type="Rhea" id="RHEA-COMP:10747"/>
        <dbReference type="Rhea" id="RHEA-COMP:10748"/>
        <dbReference type="ChEBI" id="CHEBI:83833"/>
        <dbReference type="ChEBI" id="CHEBI:83834"/>
        <dbReference type="EC" id="5.2.1.8"/>
    </reaction>
</comment>
<dbReference type="SUPFAM" id="SSF54534">
    <property type="entry name" value="FKBP-like"/>
    <property type="match status" value="1"/>
</dbReference>
<dbReference type="InterPro" id="IPR050245">
    <property type="entry name" value="PrsA_foldase"/>
</dbReference>
<evidence type="ECO:0000313" key="9">
    <source>
        <dbReference type="EMBL" id="MBW7454390.1"/>
    </source>
</evidence>
<dbReference type="Pfam" id="PF13624">
    <property type="entry name" value="SurA_N_3"/>
    <property type="match status" value="1"/>
</dbReference>
<sequence>MKKDQVLKSVVLLQAVCMIILAAVVITRVLSPGDHAPLPSDESDDVNQDPPSVMDHVAATVGEEQIASSELADQLQSQYGDTVLHTLMVRAAIRQEAKTYDLKVSNSELENEIQSMMAGYESEDQYYESMKEQLGLTPEAIKTDTEYRLLLEKIATRTIAVSDEEIEAFLEENKDQFAPHTQYRLSWIVTENKKDAQDLLDRLSDGEDFALMAKTYSIDTDTSDSGGDLGLIDEDDPFMDSGVLDEAAKLEVGEITGPIAVEKGQAVIQLTEKHTTEQLDEQTQRDNARRQLELSKADPLDQVEDELLVKYNAKIMP</sequence>
<organism evidence="9 10">
    <name type="scientific">Paenibacillus sepulcri</name>
    <dbReference type="NCBI Taxonomy" id="359917"/>
    <lineage>
        <taxon>Bacteria</taxon>
        <taxon>Bacillati</taxon>
        <taxon>Bacillota</taxon>
        <taxon>Bacilli</taxon>
        <taxon>Bacillales</taxon>
        <taxon>Paenibacillaceae</taxon>
        <taxon>Paenibacillus</taxon>
    </lineage>
</organism>
<protein>
    <recommendedName>
        <fullName evidence="2">peptidylprolyl isomerase</fullName>
        <ecNumber evidence="2">5.2.1.8</ecNumber>
    </recommendedName>
</protein>
<feature type="transmembrane region" description="Helical" evidence="7">
    <location>
        <begin position="12"/>
        <end position="30"/>
    </location>
</feature>
<dbReference type="EC" id="5.2.1.8" evidence="2"/>
<dbReference type="Pfam" id="PF13145">
    <property type="entry name" value="Rotamase_2"/>
    <property type="match status" value="1"/>
</dbReference>
<evidence type="ECO:0000256" key="3">
    <source>
        <dbReference type="ARBA" id="ARBA00022729"/>
    </source>
</evidence>
<accession>A0ABS7C0G3</accession>
<evidence type="ECO:0000256" key="7">
    <source>
        <dbReference type="SAM" id="Phobius"/>
    </source>
</evidence>
<evidence type="ECO:0000256" key="2">
    <source>
        <dbReference type="ARBA" id="ARBA00013194"/>
    </source>
</evidence>
<reference evidence="9 10" key="1">
    <citation type="submission" date="2021-07" db="EMBL/GenBank/DDBJ databases">
        <title>Paenibacillus radiodurans sp. nov., isolated from the southeastern edge of Tengger Desert.</title>
        <authorList>
            <person name="Zhang G."/>
        </authorList>
    </citation>
    <scope>NUCLEOTIDE SEQUENCE [LARGE SCALE GENOMIC DNA]</scope>
    <source>
        <strain evidence="9 10">CCM 7311</strain>
    </source>
</reference>
<dbReference type="PANTHER" id="PTHR47245:SF1">
    <property type="entry name" value="FOLDASE PROTEIN PRSA"/>
    <property type="match status" value="1"/>
</dbReference>
<keyword evidence="7" id="KW-1133">Transmembrane helix</keyword>
<evidence type="ECO:0000256" key="6">
    <source>
        <dbReference type="PROSITE-ProRule" id="PRU00278"/>
    </source>
</evidence>
<dbReference type="Gene3D" id="3.10.50.40">
    <property type="match status" value="1"/>
</dbReference>
<dbReference type="InterPro" id="IPR027304">
    <property type="entry name" value="Trigger_fact/SurA_dom_sf"/>
</dbReference>
<gene>
    <name evidence="9" type="ORF">K0U00_10140</name>
</gene>
<dbReference type="PROSITE" id="PS50198">
    <property type="entry name" value="PPIC_PPIASE_2"/>
    <property type="match status" value="1"/>
</dbReference>
<dbReference type="InterPro" id="IPR046357">
    <property type="entry name" value="PPIase_dom_sf"/>
</dbReference>
<name>A0ABS7C0G3_9BACL</name>
<dbReference type="InterPro" id="IPR000297">
    <property type="entry name" value="PPIase_PpiC"/>
</dbReference>
<feature type="domain" description="PpiC" evidence="8">
    <location>
        <begin position="151"/>
        <end position="272"/>
    </location>
</feature>
<keyword evidence="4 6" id="KW-0697">Rotamase</keyword>
<proteinExistence type="predicted"/>
<keyword evidence="7" id="KW-0812">Transmembrane</keyword>
<keyword evidence="3" id="KW-0732">Signal</keyword>
<dbReference type="Proteomes" id="UP001519887">
    <property type="component" value="Unassembled WGS sequence"/>
</dbReference>
<dbReference type="EMBL" id="JAHZIK010000194">
    <property type="protein sequence ID" value="MBW7454390.1"/>
    <property type="molecule type" value="Genomic_DNA"/>
</dbReference>
<evidence type="ECO:0000256" key="1">
    <source>
        <dbReference type="ARBA" id="ARBA00000971"/>
    </source>
</evidence>
<dbReference type="PANTHER" id="PTHR47245">
    <property type="entry name" value="PEPTIDYLPROLYL ISOMERASE"/>
    <property type="match status" value="1"/>
</dbReference>